<evidence type="ECO:0000256" key="13">
    <source>
        <dbReference type="PIRSR" id="PIRSR001174-2"/>
    </source>
</evidence>
<dbReference type="InterPro" id="IPR027417">
    <property type="entry name" value="P-loop_NTPase"/>
</dbReference>
<gene>
    <name evidence="10" type="primary">lon</name>
    <name evidence="19" type="ORF">CKO21_10440</name>
</gene>
<dbReference type="Gene3D" id="2.30.130.40">
    <property type="entry name" value="LON domain-like"/>
    <property type="match status" value="1"/>
</dbReference>
<feature type="binding site" evidence="10 13">
    <location>
        <begin position="355"/>
        <end position="362"/>
    </location>
    <ligand>
        <name>ATP</name>
        <dbReference type="ChEBI" id="CHEBI:30616"/>
    </ligand>
</feature>
<dbReference type="InterPro" id="IPR015947">
    <property type="entry name" value="PUA-like_sf"/>
</dbReference>
<evidence type="ECO:0000256" key="12">
    <source>
        <dbReference type="PIRSR" id="PIRSR001174-1"/>
    </source>
</evidence>
<sequence>MSEATSFRAYPVLPLRDIVIFPHMIVPLFVGRSSSVAALQEAMRKDRRVLLLTQRDSACDEPTPDDIHTVGCIATVLQLLDLPDGTVKVLVEGGPRVRTTPYMEAQRWLAGEVEAFQELPSDAKELATLSRAVLGRFEQYIKLNKKIPPEVMVSLNQIEGADRLADSLAAHLDLSLADKQALLETPSVARRLETIYAHMEGEIGVLEVEKRIRGRVKQQMERTQRDYFLNEQMKAIQRELGDAEDGGDEASQFAQRLHSTKMPREVREKVESELRKFRNMSPTSAEAGVVRTYLGWLLDLPWAQRARLKTDLAGAQEILDADHFGLEKVKDRIVEYLAVQQRVGKLKGPILCLVGPPGVGKTSLGQSLARATNRKFVRISLGGVRDEAEVRGHRRTYVGAMPGKIIQAMKRAGTVNPLIMLDELDKLGADHRGDPASALLEVLDPAQNNAFADHYLDVPYDLSAVMFIATANTLNMPRPLLDRMEIIRLPGYTEQEKAAIAKRYLIPKQARETGLTDGQWGISEGALTELIRGYTREAGVRNLQREIGGLARKAVRAIEAGTAEQLTITRRNLARYAGLPRYRSAELEAEDKVGTVTGLAWTQVGGELLTIEAVAVPGNGKITATGKLGEVMQESITAADIFVRARAESLGLDAGLMARRNIHVHLPEGAVPKDGPSAGLAMITAIVSCFSGIPVRRDVAMTGEITLRGRVLAIGGLKEKLLAAQRAGIRKVLIPQDNAGELVDLPETLKRGLEIQPVRDVAHALAQALAAPLDPGPVTDSESLDPLPTPVEPGTAPGTIRH</sequence>
<evidence type="ECO:0000313" key="20">
    <source>
        <dbReference type="Proteomes" id="UP000778970"/>
    </source>
</evidence>
<dbReference type="SMART" id="SM00382">
    <property type="entry name" value="AAA"/>
    <property type="match status" value="1"/>
</dbReference>
<keyword evidence="7 10" id="KW-0067">ATP-binding</keyword>
<name>A0A934V0I4_9PROT</name>
<dbReference type="InterPro" id="IPR003111">
    <property type="entry name" value="Lon_prtase_N"/>
</dbReference>
<reference evidence="19" key="1">
    <citation type="submission" date="2017-08" db="EMBL/GenBank/DDBJ databases">
        <authorList>
            <person name="Imhoff J.F."/>
            <person name="Rahn T."/>
            <person name="Kuenzel S."/>
            <person name="Neulinger S.C."/>
        </authorList>
    </citation>
    <scope>NUCLEOTIDE SEQUENCE</scope>
    <source>
        <strain evidence="19">DSM 9154</strain>
    </source>
</reference>
<evidence type="ECO:0000256" key="11">
    <source>
        <dbReference type="PIRNR" id="PIRNR001174"/>
    </source>
</evidence>
<comment type="induction">
    <text evidence="10">By heat shock.</text>
</comment>
<comment type="similarity">
    <text evidence="10 11 14 15">Belongs to the peptidase S16 family.</text>
</comment>
<organism evidence="19 20">
    <name type="scientific">Rhodovibrio salinarum</name>
    <dbReference type="NCBI Taxonomy" id="1087"/>
    <lineage>
        <taxon>Bacteria</taxon>
        <taxon>Pseudomonadati</taxon>
        <taxon>Pseudomonadota</taxon>
        <taxon>Alphaproteobacteria</taxon>
        <taxon>Rhodospirillales</taxon>
        <taxon>Rhodovibrionaceae</taxon>
        <taxon>Rhodovibrio</taxon>
    </lineage>
</organism>
<dbReference type="InterPro" id="IPR027543">
    <property type="entry name" value="Lon_bac"/>
</dbReference>
<dbReference type="EMBL" id="NRRE01000026">
    <property type="protein sequence ID" value="MBK1697661.1"/>
    <property type="molecule type" value="Genomic_DNA"/>
</dbReference>
<evidence type="ECO:0000313" key="19">
    <source>
        <dbReference type="EMBL" id="MBK1697661.1"/>
    </source>
</evidence>
<dbReference type="Gene3D" id="1.10.8.60">
    <property type="match status" value="1"/>
</dbReference>
<evidence type="ECO:0000256" key="4">
    <source>
        <dbReference type="ARBA" id="ARBA00022741"/>
    </source>
</evidence>
<dbReference type="GO" id="GO:0005524">
    <property type="term" value="F:ATP binding"/>
    <property type="evidence" value="ECO:0007669"/>
    <property type="project" value="UniProtKB-UniRule"/>
</dbReference>
<evidence type="ECO:0000256" key="7">
    <source>
        <dbReference type="ARBA" id="ARBA00022840"/>
    </source>
</evidence>
<evidence type="ECO:0000256" key="9">
    <source>
        <dbReference type="ARBA" id="ARBA00050665"/>
    </source>
</evidence>
<evidence type="ECO:0000256" key="6">
    <source>
        <dbReference type="ARBA" id="ARBA00022825"/>
    </source>
</evidence>
<feature type="active site" evidence="10 12">
    <location>
        <position position="677"/>
    </location>
</feature>
<dbReference type="HAMAP" id="MF_01973">
    <property type="entry name" value="lon_bact"/>
    <property type="match status" value="1"/>
</dbReference>
<dbReference type="SUPFAM" id="SSF54211">
    <property type="entry name" value="Ribosomal protein S5 domain 2-like"/>
    <property type="match status" value="1"/>
</dbReference>
<dbReference type="Pfam" id="PF22667">
    <property type="entry name" value="Lon_lid"/>
    <property type="match status" value="1"/>
</dbReference>
<keyword evidence="6 10" id="KW-0720">Serine protease</keyword>
<dbReference type="NCBIfam" id="TIGR00763">
    <property type="entry name" value="lon"/>
    <property type="match status" value="1"/>
</dbReference>
<feature type="domain" description="Lon N-terminal" evidence="18">
    <location>
        <begin position="10"/>
        <end position="203"/>
    </location>
</feature>
<dbReference type="InterPro" id="IPR054594">
    <property type="entry name" value="Lon_lid"/>
</dbReference>
<comment type="subunit">
    <text evidence="10 11">Homohexamer. Organized in a ring with a central cavity.</text>
</comment>
<dbReference type="GO" id="GO:0005737">
    <property type="term" value="C:cytoplasm"/>
    <property type="evidence" value="ECO:0007669"/>
    <property type="project" value="UniProtKB-SubCell"/>
</dbReference>
<keyword evidence="20" id="KW-1185">Reference proteome</keyword>
<dbReference type="Proteomes" id="UP000778970">
    <property type="component" value="Unassembled WGS sequence"/>
</dbReference>
<feature type="domain" description="Lon proteolytic" evidence="17">
    <location>
        <begin position="590"/>
        <end position="771"/>
    </location>
</feature>
<keyword evidence="5 10" id="KW-0378">Hydrolase</keyword>
<dbReference type="Gene3D" id="1.20.58.1480">
    <property type="match status" value="1"/>
</dbReference>
<dbReference type="FunFam" id="1.20.5.5270:FF:000002">
    <property type="entry name" value="Lon protease homolog"/>
    <property type="match status" value="1"/>
</dbReference>
<dbReference type="FunFam" id="3.40.50.300:FF:000021">
    <property type="entry name" value="Lon protease homolog"/>
    <property type="match status" value="1"/>
</dbReference>
<evidence type="ECO:0000256" key="15">
    <source>
        <dbReference type="RuleBase" id="RU000591"/>
    </source>
</evidence>
<protein>
    <recommendedName>
        <fullName evidence="10 11">Lon protease</fullName>
        <ecNumber evidence="10 11">3.4.21.53</ecNumber>
    </recommendedName>
    <alternativeName>
        <fullName evidence="10">ATP-dependent protease La</fullName>
    </alternativeName>
</protein>
<dbReference type="AlphaFoldDB" id="A0A934V0I4"/>
<dbReference type="GO" id="GO:0004252">
    <property type="term" value="F:serine-type endopeptidase activity"/>
    <property type="evidence" value="ECO:0007669"/>
    <property type="project" value="UniProtKB-UniRule"/>
</dbReference>
<evidence type="ECO:0000259" key="18">
    <source>
        <dbReference type="PROSITE" id="PS51787"/>
    </source>
</evidence>
<dbReference type="SUPFAM" id="SSF52540">
    <property type="entry name" value="P-loop containing nucleoside triphosphate hydrolases"/>
    <property type="match status" value="1"/>
</dbReference>
<dbReference type="SMART" id="SM00464">
    <property type="entry name" value="LON"/>
    <property type="match status" value="1"/>
</dbReference>
<dbReference type="InterPro" id="IPR008269">
    <property type="entry name" value="Lon_proteolytic"/>
</dbReference>
<keyword evidence="2 10" id="KW-0963">Cytoplasm</keyword>
<evidence type="ECO:0000256" key="14">
    <source>
        <dbReference type="PROSITE-ProRule" id="PRU01122"/>
    </source>
</evidence>
<dbReference type="PRINTS" id="PR00830">
    <property type="entry name" value="ENDOLAPTASE"/>
</dbReference>
<evidence type="ECO:0000259" key="17">
    <source>
        <dbReference type="PROSITE" id="PS51786"/>
    </source>
</evidence>
<dbReference type="GO" id="GO:0016887">
    <property type="term" value="F:ATP hydrolysis activity"/>
    <property type="evidence" value="ECO:0007669"/>
    <property type="project" value="UniProtKB-UniRule"/>
</dbReference>
<dbReference type="InterPro" id="IPR020568">
    <property type="entry name" value="Ribosomal_Su5_D2-typ_SF"/>
</dbReference>
<dbReference type="Pfam" id="PF02190">
    <property type="entry name" value="LON_substr_bdg"/>
    <property type="match status" value="1"/>
</dbReference>
<dbReference type="Gene3D" id="3.40.50.300">
    <property type="entry name" value="P-loop containing nucleotide triphosphate hydrolases"/>
    <property type="match status" value="1"/>
</dbReference>
<dbReference type="Pfam" id="PF00004">
    <property type="entry name" value="AAA"/>
    <property type="match status" value="1"/>
</dbReference>
<evidence type="ECO:0000256" key="3">
    <source>
        <dbReference type="ARBA" id="ARBA00022670"/>
    </source>
</evidence>
<comment type="function">
    <text evidence="10">ATP-dependent serine protease that mediates the selective degradation of mutant and abnormal proteins as well as certain short-lived regulatory proteins. Required for cellular homeostasis and for survival from DNA damage and developmental changes induced by stress. Degrades polypeptides processively to yield small peptide fragments that are 5 to 10 amino acids long. Binds to DNA in a double-stranded, site-specific manner.</text>
</comment>
<accession>A0A934V0I4</accession>
<dbReference type="PROSITE" id="PS51787">
    <property type="entry name" value="LON_N"/>
    <property type="match status" value="1"/>
</dbReference>
<comment type="subcellular location">
    <subcellularLocation>
        <location evidence="1 10 11">Cytoplasm</location>
    </subcellularLocation>
</comment>
<dbReference type="InterPro" id="IPR008268">
    <property type="entry name" value="Peptidase_S16_AS"/>
</dbReference>
<comment type="catalytic activity">
    <reaction evidence="9 10 11 14">
        <text>Hydrolysis of proteins in presence of ATP.</text>
        <dbReference type="EC" id="3.4.21.53"/>
    </reaction>
</comment>
<evidence type="ECO:0000256" key="1">
    <source>
        <dbReference type="ARBA" id="ARBA00004496"/>
    </source>
</evidence>
<dbReference type="GO" id="GO:0004176">
    <property type="term" value="F:ATP-dependent peptidase activity"/>
    <property type="evidence" value="ECO:0007669"/>
    <property type="project" value="UniProtKB-UniRule"/>
</dbReference>
<dbReference type="InterPro" id="IPR046336">
    <property type="entry name" value="Lon_prtase_N_sf"/>
</dbReference>
<keyword evidence="3 10" id="KW-0645">Protease</keyword>
<dbReference type="InterPro" id="IPR003959">
    <property type="entry name" value="ATPase_AAA_core"/>
</dbReference>
<dbReference type="PIRSF" id="PIRSF001174">
    <property type="entry name" value="Lon_proteas"/>
    <property type="match status" value="1"/>
</dbReference>
<evidence type="ECO:0000256" key="2">
    <source>
        <dbReference type="ARBA" id="ARBA00022490"/>
    </source>
</evidence>
<dbReference type="NCBIfam" id="NF008053">
    <property type="entry name" value="PRK10787.1"/>
    <property type="match status" value="1"/>
</dbReference>
<evidence type="ECO:0000256" key="5">
    <source>
        <dbReference type="ARBA" id="ARBA00022801"/>
    </source>
</evidence>
<dbReference type="Pfam" id="PF05362">
    <property type="entry name" value="Lon_C"/>
    <property type="match status" value="1"/>
</dbReference>
<dbReference type="PROSITE" id="PS51786">
    <property type="entry name" value="LON_PROTEOLYTIC"/>
    <property type="match status" value="1"/>
</dbReference>
<keyword evidence="8 10" id="KW-0346">Stress response</keyword>
<dbReference type="Gene3D" id="3.30.230.10">
    <property type="match status" value="1"/>
</dbReference>
<dbReference type="RefSeq" id="WP_051432144.1">
    <property type="nucleotide sequence ID" value="NZ_NRRE01000026.1"/>
</dbReference>
<evidence type="ECO:0000256" key="10">
    <source>
        <dbReference type="HAMAP-Rule" id="MF_01973"/>
    </source>
</evidence>
<dbReference type="GO" id="GO:0043565">
    <property type="term" value="F:sequence-specific DNA binding"/>
    <property type="evidence" value="ECO:0007669"/>
    <property type="project" value="UniProtKB-UniRule"/>
</dbReference>
<dbReference type="CDD" id="cd19500">
    <property type="entry name" value="RecA-like_Lon"/>
    <property type="match status" value="1"/>
</dbReference>
<comment type="caution">
    <text evidence="19">The sequence shown here is derived from an EMBL/GenBank/DDBJ whole genome shotgun (WGS) entry which is preliminary data.</text>
</comment>
<dbReference type="Gene3D" id="1.20.5.5270">
    <property type="match status" value="1"/>
</dbReference>
<keyword evidence="4 10" id="KW-0547">Nucleotide-binding</keyword>
<dbReference type="InterPro" id="IPR003593">
    <property type="entry name" value="AAA+_ATPase"/>
</dbReference>
<dbReference type="EC" id="3.4.21.53" evidence="10 11"/>
<feature type="region of interest" description="Disordered" evidence="16">
    <location>
        <begin position="772"/>
        <end position="802"/>
    </location>
</feature>
<dbReference type="SUPFAM" id="SSF88697">
    <property type="entry name" value="PUA domain-like"/>
    <property type="match status" value="1"/>
</dbReference>
<evidence type="ECO:0000256" key="16">
    <source>
        <dbReference type="SAM" id="MobiDB-lite"/>
    </source>
</evidence>
<dbReference type="InterPro" id="IPR004815">
    <property type="entry name" value="Lon_bac/euk-typ"/>
</dbReference>
<proteinExistence type="evidence at transcript level"/>
<dbReference type="InterPro" id="IPR027065">
    <property type="entry name" value="Lon_Prtase"/>
</dbReference>
<dbReference type="PANTHER" id="PTHR10046">
    <property type="entry name" value="ATP DEPENDENT LON PROTEASE FAMILY MEMBER"/>
    <property type="match status" value="1"/>
</dbReference>
<reference evidence="19" key="2">
    <citation type="journal article" date="2020" name="Microorganisms">
        <title>Osmotic Adaptation and Compatible Solute Biosynthesis of Phototrophic Bacteria as Revealed from Genome Analyses.</title>
        <authorList>
            <person name="Imhoff J.F."/>
            <person name="Rahn T."/>
            <person name="Kunzel S."/>
            <person name="Keller A."/>
            <person name="Neulinger S.C."/>
        </authorList>
    </citation>
    <scope>NUCLEOTIDE SEQUENCE</scope>
    <source>
        <strain evidence="19">DSM 9154</strain>
    </source>
</reference>
<dbReference type="InterPro" id="IPR014721">
    <property type="entry name" value="Ribsml_uS5_D2-typ_fold_subgr"/>
</dbReference>
<evidence type="ECO:0000256" key="8">
    <source>
        <dbReference type="ARBA" id="ARBA00023016"/>
    </source>
</evidence>
<dbReference type="GO" id="GO:0006515">
    <property type="term" value="P:protein quality control for misfolded or incompletely synthesized proteins"/>
    <property type="evidence" value="ECO:0007669"/>
    <property type="project" value="UniProtKB-UniRule"/>
</dbReference>
<dbReference type="GO" id="GO:0034605">
    <property type="term" value="P:cellular response to heat"/>
    <property type="evidence" value="ECO:0007669"/>
    <property type="project" value="UniProtKB-UniRule"/>
</dbReference>
<feature type="active site" evidence="10 12">
    <location>
        <position position="720"/>
    </location>
</feature>
<dbReference type="PROSITE" id="PS01046">
    <property type="entry name" value="LON_SER"/>
    <property type="match status" value="1"/>
</dbReference>